<proteinExistence type="predicted"/>
<reference evidence="1 2" key="1">
    <citation type="submission" date="2013-09" db="EMBL/GenBank/DDBJ databases">
        <title>Whole genome shotgun sequence of Novosphingobium tardaugens NBRC 16725.</title>
        <authorList>
            <person name="Isaki S."/>
            <person name="Hosoyama A."/>
            <person name="Tsuchikane K."/>
            <person name="Katsumata H."/>
            <person name="Ando Y."/>
            <person name="Yamazaki S."/>
            <person name="Fujita N."/>
        </authorList>
    </citation>
    <scope>NUCLEOTIDE SEQUENCE [LARGE SCALE GENOMIC DNA]</scope>
    <source>
        <strain evidence="1 2">NBRC 16725</strain>
    </source>
</reference>
<accession>U3A4T2</accession>
<keyword evidence="2" id="KW-1185">Reference proteome</keyword>
<dbReference type="EMBL" id="BASZ01000006">
    <property type="protein sequence ID" value="GAD49758.1"/>
    <property type="molecule type" value="Genomic_DNA"/>
</dbReference>
<evidence type="ECO:0000313" key="1">
    <source>
        <dbReference type="EMBL" id="GAD49758.1"/>
    </source>
</evidence>
<protein>
    <submittedName>
        <fullName evidence="1">Uncharacterized protein</fullName>
    </submittedName>
</protein>
<evidence type="ECO:0000313" key="2">
    <source>
        <dbReference type="Proteomes" id="UP000016568"/>
    </source>
</evidence>
<name>U3A4T2_9SPHN</name>
<dbReference type="AlphaFoldDB" id="U3A4T2"/>
<dbReference type="Pfam" id="PF19135">
    <property type="entry name" value="DUF5818"/>
    <property type="match status" value="1"/>
</dbReference>
<organism evidence="1 2">
    <name type="scientific">Caenibius tardaugens NBRC 16725</name>
    <dbReference type="NCBI Taxonomy" id="1219035"/>
    <lineage>
        <taxon>Bacteria</taxon>
        <taxon>Pseudomonadati</taxon>
        <taxon>Pseudomonadota</taxon>
        <taxon>Alphaproteobacteria</taxon>
        <taxon>Sphingomonadales</taxon>
        <taxon>Erythrobacteraceae</taxon>
        <taxon>Caenibius</taxon>
    </lineage>
</organism>
<comment type="caution">
    <text evidence="1">The sequence shown here is derived from an EMBL/GenBank/DDBJ whole genome shotgun (WGS) entry which is preliminary data.</text>
</comment>
<sequence>MHAAISFTTYPSKGPLMATRGNNAYRRLTGRLRLNGRSAMLETAEEKLIYLTTSDDLADFDGCAVIVEGELSGGDRLSLTWIGLAGA</sequence>
<dbReference type="Proteomes" id="UP000016568">
    <property type="component" value="Unassembled WGS sequence"/>
</dbReference>
<gene>
    <name evidence="1" type="ORF">NT2_06_01980</name>
</gene>
<dbReference type="InterPro" id="IPR043856">
    <property type="entry name" value="DUF5818"/>
</dbReference>